<feature type="transmembrane region" description="Helical" evidence="1">
    <location>
        <begin position="45"/>
        <end position="65"/>
    </location>
</feature>
<dbReference type="EMBL" id="AP021876">
    <property type="protein sequence ID" value="BBO83273.1"/>
    <property type="molecule type" value="Genomic_DNA"/>
</dbReference>
<dbReference type="RefSeq" id="WP_155323534.1">
    <property type="nucleotide sequence ID" value="NZ_AP021876.1"/>
</dbReference>
<sequence>MENGSAWKRRVFFLAVFCVLTVFCWCPIGYGSYGPASLVLGMPNWAVTALLIGVFLFFLEMFYLFGTRLTPNDDRLPDVIKALREDIQ</sequence>
<dbReference type="KEGG" id="dov:DSCO28_38390"/>
<feature type="transmembrane region" description="Helical" evidence="1">
    <location>
        <begin position="12"/>
        <end position="33"/>
    </location>
</feature>
<keyword evidence="1" id="KW-0472">Membrane</keyword>
<reference evidence="2 3" key="1">
    <citation type="submission" date="2019-11" db="EMBL/GenBank/DDBJ databases">
        <title>Comparative genomics of hydrocarbon-degrading Desulfosarcina strains.</title>
        <authorList>
            <person name="Watanabe M."/>
            <person name="Kojima H."/>
            <person name="Fukui M."/>
        </authorList>
    </citation>
    <scope>NUCLEOTIDE SEQUENCE [LARGE SCALE GENOMIC DNA]</scope>
    <source>
        <strain evidence="2 3">28bB2T</strain>
    </source>
</reference>
<dbReference type="AlphaFoldDB" id="A0A5K7ZST5"/>
<accession>A0A5K7ZST5</accession>
<gene>
    <name evidence="2" type="ORF">DSCO28_38390</name>
</gene>
<dbReference type="Proteomes" id="UP000425960">
    <property type="component" value="Chromosome"/>
</dbReference>
<keyword evidence="1" id="KW-1133">Transmembrane helix</keyword>
<evidence type="ECO:0000313" key="3">
    <source>
        <dbReference type="Proteomes" id="UP000425960"/>
    </source>
</evidence>
<protein>
    <submittedName>
        <fullName evidence="2">Uncharacterized protein</fullName>
    </submittedName>
</protein>
<proteinExistence type="predicted"/>
<organism evidence="2 3">
    <name type="scientific">Desulfosarcina ovata subsp. sediminis</name>
    <dbReference type="NCBI Taxonomy" id="885957"/>
    <lineage>
        <taxon>Bacteria</taxon>
        <taxon>Pseudomonadati</taxon>
        <taxon>Thermodesulfobacteriota</taxon>
        <taxon>Desulfobacteria</taxon>
        <taxon>Desulfobacterales</taxon>
        <taxon>Desulfosarcinaceae</taxon>
        <taxon>Desulfosarcina</taxon>
    </lineage>
</organism>
<evidence type="ECO:0000313" key="2">
    <source>
        <dbReference type="EMBL" id="BBO83273.1"/>
    </source>
</evidence>
<name>A0A5K7ZST5_9BACT</name>
<keyword evidence="1" id="KW-0812">Transmembrane</keyword>
<evidence type="ECO:0000256" key="1">
    <source>
        <dbReference type="SAM" id="Phobius"/>
    </source>
</evidence>